<name>A0A2N3I240_9BACT</name>
<dbReference type="GO" id="GO:0004190">
    <property type="term" value="F:aspartic-type endopeptidase activity"/>
    <property type="evidence" value="ECO:0007669"/>
    <property type="project" value="InterPro"/>
</dbReference>
<evidence type="ECO:0000313" key="4">
    <source>
        <dbReference type="EMBL" id="PKQ64370.1"/>
    </source>
</evidence>
<dbReference type="PROSITE" id="PS50175">
    <property type="entry name" value="ASP_PROT_RETROV"/>
    <property type="match status" value="1"/>
</dbReference>
<organism evidence="4 5">
    <name type="scientific">Labilibaculum filiforme</name>
    <dbReference type="NCBI Taxonomy" id="1940526"/>
    <lineage>
        <taxon>Bacteria</taxon>
        <taxon>Pseudomonadati</taxon>
        <taxon>Bacteroidota</taxon>
        <taxon>Bacteroidia</taxon>
        <taxon>Marinilabiliales</taxon>
        <taxon>Marinifilaceae</taxon>
        <taxon>Labilibaculum</taxon>
    </lineage>
</organism>
<dbReference type="InterPro" id="IPR034122">
    <property type="entry name" value="Retropepsin-like_bacterial"/>
</dbReference>
<protein>
    <recommendedName>
        <fullName evidence="3">Peptidase A2 domain-containing protein</fullName>
    </recommendedName>
</protein>
<dbReference type="PROSITE" id="PS51257">
    <property type="entry name" value="PROKAR_LIPOPROTEIN"/>
    <property type="match status" value="1"/>
</dbReference>
<dbReference type="Proteomes" id="UP000233535">
    <property type="component" value="Unassembled WGS sequence"/>
</dbReference>
<dbReference type="Pfam" id="PF13650">
    <property type="entry name" value="Asp_protease_2"/>
    <property type="match status" value="1"/>
</dbReference>
<keyword evidence="2" id="KW-0732">Signal</keyword>
<dbReference type="CDD" id="cd05483">
    <property type="entry name" value="retropepsin_like_bacteria"/>
    <property type="match status" value="1"/>
</dbReference>
<evidence type="ECO:0000313" key="5">
    <source>
        <dbReference type="Proteomes" id="UP000233535"/>
    </source>
</evidence>
<reference evidence="4 5" key="1">
    <citation type="journal article" date="2017" name="Front. Microbiol.">
        <title>Labilibaculum manganireducens gen. nov., sp. nov. and Labilibaculum filiforme sp. nov., Novel Bacteroidetes Isolated from Subsurface Sediments of the Baltic Sea.</title>
        <authorList>
            <person name="Vandieken V."/>
            <person name="Marshall I.P."/>
            <person name="Niemann H."/>
            <person name="Engelen B."/>
            <person name="Cypionka H."/>
        </authorList>
    </citation>
    <scope>NUCLEOTIDE SEQUENCE [LARGE SCALE GENOMIC DNA]</scope>
    <source>
        <strain evidence="4 5">59.16B</strain>
    </source>
</reference>
<dbReference type="OrthoDB" id="1049626at2"/>
<sequence>MKQRRMKLVVFMCCMLGGFFLSCSHNSQNNLSLDKELNKLLITKDYFNLKNRLEKSEGNLSKDRFLYYQAHCLDVFNNSELSQESINLLLNEYKSRLNDTIMADLLEIQSRNYGRMFQYKKVIEVSHKLLDEYPELLDSAKTKNYKENIELYGKVADIEPTIIHKEGNVKIKSSRNTALNYVTVPVKSGGISKDFLFDTGAEMSCVSMSKAKQMGMTIYETDITVETSSFEVKANLAVADSLYIGDILFERVLLLVVPIMNIPELDFLISGIIGVPEMRLMEEVHIKKDGSIFIPKTEQEFTSQNMFYEGLSGEYPIVRLNSGTDTLNMALDYGANQSYLSQKYLKEHKQEIEKKCESNETSDYGLGGKKKLRSYIIKDLPYEIGNKKSVLSSILVKDSPTHKDEFDGLIGQDIFLPFEQIKINFKSMYLVVE</sequence>
<dbReference type="Gene3D" id="2.40.70.10">
    <property type="entry name" value="Acid Proteases"/>
    <property type="match status" value="2"/>
</dbReference>
<feature type="chain" id="PRO_5015001402" description="Peptidase A2 domain-containing protein" evidence="2">
    <location>
        <begin position="28"/>
        <end position="433"/>
    </location>
</feature>
<feature type="signal peptide" evidence="2">
    <location>
        <begin position="1"/>
        <end position="27"/>
    </location>
</feature>
<feature type="domain" description="Peptidase A2" evidence="3">
    <location>
        <begin position="327"/>
        <end position="414"/>
    </location>
</feature>
<evidence type="ECO:0000256" key="1">
    <source>
        <dbReference type="ARBA" id="ARBA00022801"/>
    </source>
</evidence>
<keyword evidence="5" id="KW-1185">Reference proteome</keyword>
<dbReference type="InterPro" id="IPR001995">
    <property type="entry name" value="Peptidase_A2_cat"/>
</dbReference>
<dbReference type="SUPFAM" id="SSF50630">
    <property type="entry name" value="Acid proteases"/>
    <property type="match status" value="1"/>
</dbReference>
<dbReference type="InterPro" id="IPR021109">
    <property type="entry name" value="Peptidase_aspartic_dom_sf"/>
</dbReference>
<keyword evidence="1" id="KW-0378">Hydrolase</keyword>
<evidence type="ECO:0000256" key="2">
    <source>
        <dbReference type="SAM" id="SignalP"/>
    </source>
</evidence>
<dbReference type="AlphaFoldDB" id="A0A2N3I240"/>
<dbReference type="GO" id="GO:0006508">
    <property type="term" value="P:proteolysis"/>
    <property type="evidence" value="ECO:0007669"/>
    <property type="project" value="InterPro"/>
</dbReference>
<dbReference type="RefSeq" id="WP_101260513.1">
    <property type="nucleotide sequence ID" value="NZ_MVDD01000003.1"/>
</dbReference>
<dbReference type="EMBL" id="MVDD01000003">
    <property type="protein sequence ID" value="PKQ64370.1"/>
    <property type="molecule type" value="Genomic_DNA"/>
</dbReference>
<proteinExistence type="predicted"/>
<gene>
    <name evidence="4" type="ORF">BZG02_06005</name>
</gene>
<comment type="caution">
    <text evidence="4">The sequence shown here is derived from an EMBL/GenBank/DDBJ whole genome shotgun (WGS) entry which is preliminary data.</text>
</comment>
<accession>A0A2N3I240</accession>
<evidence type="ECO:0000259" key="3">
    <source>
        <dbReference type="PROSITE" id="PS50175"/>
    </source>
</evidence>